<dbReference type="SMART" id="SM00729">
    <property type="entry name" value="Elp3"/>
    <property type="match status" value="1"/>
</dbReference>
<name>A0A0F9SFW4_9ZZZZ</name>
<dbReference type="Gene3D" id="3.80.30.30">
    <property type="match status" value="1"/>
</dbReference>
<dbReference type="SFLD" id="SFLDG01084">
    <property type="entry name" value="Uncharacterised_Radical_SAM_Su"/>
    <property type="match status" value="1"/>
</dbReference>
<keyword evidence="1" id="KW-0479">Metal-binding</keyword>
<dbReference type="AlphaFoldDB" id="A0A0F9SFW4"/>
<dbReference type="SFLD" id="SFLDS00029">
    <property type="entry name" value="Radical_SAM"/>
    <property type="match status" value="1"/>
</dbReference>
<dbReference type="InterPro" id="IPR058240">
    <property type="entry name" value="rSAM_sf"/>
</dbReference>
<accession>A0A0F9SFW4</accession>
<evidence type="ECO:0000313" key="5">
    <source>
        <dbReference type="EMBL" id="KKN35861.1"/>
    </source>
</evidence>
<dbReference type="PANTHER" id="PTHR43432:SF5">
    <property type="entry name" value="ELP3_MIAA_NIFB-LIKE RADICAL SAM CORE DOMAIN-CONTAINING PROTEIN"/>
    <property type="match status" value="1"/>
</dbReference>
<dbReference type="SUPFAM" id="SSF102114">
    <property type="entry name" value="Radical SAM enzymes"/>
    <property type="match status" value="1"/>
</dbReference>
<dbReference type="CDD" id="cd01335">
    <property type="entry name" value="Radical_SAM"/>
    <property type="match status" value="1"/>
</dbReference>
<evidence type="ECO:0000256" key="3">
    <source>
        <dbReference type="ARBA" id="ARBA00023014"/>
    </source>
</evidence>
<evidence type="ECO:0000256" key="2">
    <source>
        <dbReference type="ARBA" id="ARBA00023004"/>
    </source>
</evidence>
<protein>
    <recommendedName>
        <fullName evidence="4">Elp3/MiaA/NifB-like radical SAM core domain-containing protein</fullName>
    </recommendedName>
</protein>
<dbReference type="GO" id="GO:0003824">
    <property type="term" value="F:catalytic activity"/>
    <property type="evidence" value="ECO:0007669"/>
    <property type="project" value="InterPro"/>
</dbReference>
<dbReference type="InterPro" id="IPR006638">
    <property type="entry name" value="Elp3/MiaA/NifB-like_rSAM"/>
</dbReference>
<keyword evidence="2" id="KW-0408">Iron</keyword>
<evidence type="ECO:0000256" key="1">
    <source>
        <dbReference type="ARBA" id="ARBA00022723"/>
    </source>
</evidence>
<proteinExistence type="predicted"/>
<dbReference type="PANTHER" id="PTHR43432">
    <property type="entry name" value="SLR0285 PROTEIN"/>
    <property type="match status" value="1"/>
</dbReference>
<dbReference type="InterPro" id="IPR040086">
    <property type="entry name" value="MJ0683-like"/>
</dbReference>
<keyword evidence="3" id="KW-0411">Iron-sulfur</keyword>
<dbReference type="InterPro" id="IPR007197">
    <property type="entry name" value="rSAM"/>
</dbReference>
<comment type="caution">
    <text evidence="5">The sequence shown here is derived from an EMBL/GenBank/DDBJ whole genome shotgun (WGS) entry which is preliminary data.</text>
</comment>
<organism evidence="5">
    <name type="scientific">marine sediment metagenome</name>
    <dbReference type="NCBI Taxonomy" id="412755"/>
    <lineage>
        <taxon>unclassified sequences</taxon>
        <taxon>metagenomes</taxon>
        <taxon>ecological metagenomes</taxon>
    </lineage>
</organism>
<gene>
    <name evidence="5" type="ORF">LCGC14_0779500</name>
</gene>
<reference evidence="5" key="1">
    <citation type="journal article" date="2015" name="Nature">
        <title>Complex archaea that bridge the gap between prokaryotes and eukaryotes.</title>
        <authorList>
            <person name="Spang A."/>
            <person name="Saw J.H."/>
            <person name="Jorgensen S.L."/>
            <person name="Zaremba-Niedzwiedzka K."/>
            <person name="Martijn J."/>
            <person name="Lind A.E."/>
            <person name="van Eijk R."/>
            <person name="Schleper C."/>
            <person name="Guy L."/>
            <person name="Ettema T.J."/>
        </authorList>
    </citation>
    <scope>NUCLEOTIDE SEQUENCE</scope>
</reference>
<evidence type="ECO:0000259" key="4">
    <source>
        <dbReference type="SMART" id="SM00729"/>
    </source>
</evidence>
<sequence length="434" mass="51282">MKKRFHIKNHFHFDHFYVNIKKSVFSFLSNFIHHPFINLKCFILLLTNTEVLFIIMFKYTYKEFETILNKLRFPDSWFWARYTINPYSGCAHACIYCDARSQRYYLNQDFEDEVIIKTNIKKKLELKIKRARTLLPDVVGPGGVNDVYQPIEKKIENTKKILRIFAKYKYPLNIATKSKLITRDIDILKGIAEDTWCTVGFSISTTNNELAGFLEPHSSSPLERLEALKKIKKQAPQIQVGTYFMPIIPFLEDGDENLEEVIKKSKEAGADFILFSPGLTMRDSQAEFFINKLKNSEYRYIVKPLLDLYKGQMHPPAKYSKKLHIKLLGYCEQYNLSIRVKRWIPSDFRKWNYKISELFLNREYMNKLKTGKSNKTMMWAGLNLNNLEESILDVYKRGELNKIRNFNSKIIEFIVPFLEKSKKLKQKKGLDKYL</sequence>
<dbReference type="EMBL" id="LAZR01002006">
    <property type="protein sequence ID" value="KKN35861.1"/>
    <property type="molecule type" value="Genomic_DNA"/>
</dbReference>
<dbReference type="Pfam" id="PF04055">
    <property type="entry name" value="Radical_SAM"/>
    <property type="match status" value="1"/>
</dbReference>
<feature type="domain" description="Elp3/MiaA/NifB-like radical SAM core" evidence="4">
    <location>
        <begin position="80"/>
        <end position="307"/>
    </location>
</feature>
<dbReference type="GO" id="GO:0051536">
    <property type="term" value="F:iron-sulfur cluster binding"/>
    <property type="evidence" value="ECO:0007669"/>
    <property type="project" value="UniProtKB-KW"/>
</dbReference>
<dbReference type="GO" id="GO:0046872">
    <property type="term" value="F:metal ion binding"/>
    <property type="evidence" value="ECO:0007669"/>
    <property type="project" value="UniProtKB-KW"/>
</dbReference>